<dbReference type="Proteomes" id="UP000694559">
    <property type="component" value="Unplaced"/>
</dbReference>
<reference evidence="1" key="1">
    <citation type="submission" date="2025-08" db="UniProtKB">
        <authorList>
            <consortium name="Ensembl"/>
        </authorList>
    </citation>
    <scope>IDENTIFICATION</scope>
</reference>
<keyword evidence="2" id="KW-1185">Reference proteome</keyword>
<name>A0A8C6X2K1_NAJNA</name>
<dbReference type="InterPro" id="IPR036179">
    <property type="entry name" value="Ig-like_dom_sf"/>
</dbReference>
<dbReference type="SUPFAM" id="SSF48726">
    <property type="entry name" value="Immunoglobulin"/>
    <property type="match status" value="1"/>
</dbReference>
<organism evidence="1 2">
    <name type="scientific">Naja naja</name>
    <name type="common">Indian cobra</name>
    <dbReference type="NCBI Taxonomy" id="35670"/>
    <lineage>
        <taxon>Eukaryota</taxon>
        <taxon>Metazoa</taxon>
        <taxon>Chordata</taxon>
        <taxon>Craniata</taxon>
        <taxon>Vertebrata</taxon>
        <taxon>Euteleostomi</taxon>
        <taxon>Lepidosauria</taxon>
        <taxon>Squamata</taxon>
        <taxon>Bifurcata</taxon>
        <taxon>Unidentata</taxon>
        <taxon>Episquamata</taxon>
        <taxon>Toxicofera</taxon>
        <taxon>Serpentes</taxon>
        <taxon>Colubroidea</taxon>
        <taxon>Elapidae</taxon>
        <taxon>Elapinae</taxon>
        <taxon>Naja</taxon>
    </lineage>
</organism>
<evidence type="ECO:0000313" key="2">
    <source>
        <dbReference type="Proteomes" id="UP000694559"/>
    </source>
</evidence>
<dbReference type="OrthoDB" id="9038080at2759"/>
<evidence type="ECO:0000313" key="1">
    <source>
        <dbReference type="Ensembl" id="ENSNNAP00000004882.1"/>
    </source>
</evidence>
<dbReference type="PRINTS" id="PR01870">
    <property type="entry name" value="CD2ANTIGEN"/>
</dbReference>
<reference evidence="1" key="2">
    <citation type="submission" date="2025-09" db="UniProtKB">
        <authorList>
            <consortium name="Ensembl"/>
        </authorList>
    </citation>
    <scope>IDENTIFICATION</scope>
</reference>
<accession>A0A8C6X2K1</accession>
<dbReference type="InterPro" id="IPR015632">
    <property type="entry name" value="CD2"/>
</dbReference>
<dbReference type="Gene3D" id="2.60.40.10">
    <property type="entry name" value="Immunoglobulins"/>
    <property type="match status" value="1"/>
</dbReference>
<dbReference type="AlphaFoldDB" id="A0A8C6X2K1"/>
<dbReference type="InterPro" id="IPR013783">
    <property type="entry name" value="Ig-like_fold"/>
</dbReference>
<dbReference type="Ensembl" id="ENSNNAT00000005103.1">
    <property type="protein sequence ID" value="ENSNNAP00000004882.1"/>
    <property type="gene ID" value="ENSNNAG00000003281.1"/>
</dbReference>
<sequence length="108" mass="12263">GSYICSLVLLMHGHTGNQIILSAPKYSTKPFYLIWTKNSTFIAEYLNNNITLSTKQPEPNKYYLFLNGSLKINRLKKMDAGNYEVKAYKENGIHLSDGLITLQVDGEF</sequence>
<proteinExistence type="predicted"/>
<dbReference type="GeneTree" id="ENSGT00990000211806"/>
<protein>
    <submittedName>
        <fullName evidence="1">Uncharacterized protein</fullName>
    </submittedName>
</protein>
<dbReference type="OMA" id="IWTKNST"/>